<dbReference type="InterPro" id="IPR050326">
    <property type="entry name" value="NAD_dep_DNA_ligaseB"/>
</dbReference>
<keyword evidence="4" id="KW-0227">DNA damage</keyword>
<dbReference type="Gene3D" id="3.30.470.30">
    <property type="entry name" value="DNA ligase/mRNA capping enzyme"/>
    <property type="match status" value="1"/>
</dbReference>
<feature type="chain" id="PRO_5041933823" evidence="7">
    <location>
        <begin position="21"/>
        <end position="280"/>
    </location>
</feature>
<evidence type="ECO:0000256" key="3">
    <source>
        <dbReference type="ARBA" id="ARBA00022705"/>
    </source>
</evidence>
<comment type="catalytic activity">
    <reaction evidence="6">
        <text>ATP + (deoxyribonucleotide)n-3'-hydroxyl + 5'-phospho-(deoxyribonucleotide)m = (deoxyribonucleotide)n+m + AMP + diphosphate.</text>
        <dbReference type="EC" id="6.5.1.1"/>
    </reaction>
</comment>
<evidence type="ECO:0000256" key="7">
    <source>
        <dbReference type="SAM" id="SignalP"/>
    </source>
</evidence>
<dbReference type="CDD" id="cd07896">
    <property type="entry name" value="Adenylation_kDNA_ligase_like"/>
    <property type="match status" value="1"/>
</dbReference>
<proteinExistence type="predicted"/>
<dbReference type="SUPFAM" id="SSF56091">
    <property type="entry name" value="DNA ligase/mRNA capping enzyme, catalytic domain"/>
    <property type="match status" value="1"/>
</dbReference>
<gene>
    <name evidence="9" type="ORF">HB761_00460</name>
</gene>
<keyword evidence="2 9" id="KW-0436">Ligase</keyword>
<name>A0AAE9MWU1_9VIBR</name>
<reference evidence="9" key="1">
    <citation type="submission" date="2020-03" db="EMBL/GenBank/DDBJ databases">
        <title>Five strains of Vibrio campbellii isolated from Mariana Trench.</title>
        <authorList>
            <person name="Liang J."/>
            <person name="Zhang X.-H."/>
        </authorList>
    </citation>
    <scope>NUCLEOTIDE SEQUENCE</scope>
    <source>
        <strain evidence="9">LJC014</strain>
    </source>
</reference>
<feature type="signal peptide" evidence="7">
    <location>
        <begin position="1"/>
        <end position="20"/>
    </location>
</feature>
<sequence length="280" mass="31975">MPLRMTLIALAVIASAQPQAGPNLHPPVSLADSYRDGIDISQYWYSEKLDGIRAYWTGQHLVTRNGNRIYAPEWFIRVLPDYPLDGELWAGRGNFHLVQQTVLDKTPIESAWQRIDFMVFDMPYSAGDYRKRYYNIQHLVFAMDAPHIKYVEHRAIQDEKHLFEQLDHISQSDGEGVMLRKVSSRYQAGRGSDLLKLKPFADAEATVIGYKPGTGRLLGMMGAVLVRLTDGTEFYIGSGFTDDVRKSPPKIGSTITFRYNGYTHNGKPRFARFLRERISR</sequence>
<evidence type="ECO:0000259" key="8">
    <source>
        <dbReference type="PROSITE" id="PS50160"/>
    </source>
</evidence>
<dbReference type="InterPro" id="IPR016059">
    <property type="entry name" value="DNA_ligase_ATP-dep_CS"/>
</dbReference>
<dbReference type="AlphaFoldDB" id="A0AAE9MWU1"/>
<dbReference type="EMBL" id="CP050467">
    <property type="protein sequence ID" value="UTZ25346.1"/>
    <property type="molecule type" value="Genomic_DNA"/>
</dbReference>
<keyword evidence="5" id="KW-0234">DNA repair</keyword>
<dbReference type="Pfam" id="PF14743">
    <property type="entry name" value="DNA_ligase_OB_2"/>
    <property type="match status" value="1"/>
</dbReference>
<dbReference type="Pfam" id="PF01068">
    <property type="entry name" value="DNA_ligase_A_M"/>
    <property type="match status" value="1"/>
</dbReference>
<evidence type="ECO:0000256" key="6">
    <source>
        <dbReference type="ARBA" id="ARBA00034003"/>
    </source>
</evidence>
<dbReference type="GO" id="GO:0003910">
    <property type="term" value="F:DNA ligase (ATP) activity"/>
    <property type="evidence" value="ECO:0007669"/>
    <property type="project" value="UniProtKB-EC"/>
</dbReference>
<dbReference type="PANTHER" id="PTHR47810">
    <property type="entry name" value="DNA LIGASE"/>
    <property type="match status" value="1"/>
</dbReference>
<dbReference type="InterPro" id="IPR029319">
    <property type="entry name" value="DNA_ligase_OB"/>
</dbReference>
<dbReference type="Gene3D" id="3.30.1490.70">
    <property type="match status" value="1"/>
</dbReference>
<dbReference type="InterPro" id="IPR012310">
    <property type="entry name" value="DNA_ligase_ATP-dep_cent"/>
</dbReference>
<accession>A0AAE9MWU1</accession>
<dbReference type="GO" id="GO:0005524">
    <property type="term" value="F:ATP binding"/>
    <property type="evidence" value="ECO:0007669"/>
    <property type="project" value="InterPro"/>
</dbReference>
<dbReference type="PANTHER" id="PTHR47810:SF1">
    <property type="entry name" value="DNA LIGASE B"/>
    <property type="match status" value="1"/>
</dbReference>
<evidence type="ECO:0000256" key="5">
    <source>
        <dbReference type="ARBA" id="ARBA00023204"/>
    </source>
</evidence>
<dbReference type="InterPro" id="IPR012340">
    <property type="entry name" value="NA-bd_OB-fold"/>
</dbReference>
<dbReference type="Proteomes" id="UP001058687">
    <property type="component" value="Chromosome 1"/>
</dbReference>
<evidence type="ECO:0000313" key="10">
    <source>
        <dbReference type="Proteomes" id="UP001058687"/>
    </source>
</evidence>
<evidence type="ECO:0000256" key="1">
    <source>
        <dbReference type="ARBA" id="ARBA00001968"/>
    </source>
</evidence>
<keyword evidence="7" id="KW-0732">Signal</keyword>
<dbReference type="GO" id="GO:0006281">
    <property type="term" value="P:DNA repair"/>
    <property type="evidence" value="ECO:0007669"/>
    <property type="project" value="UniProtKB-KW"/>
</dbReference>
<evidence type="ECO:0000256" key="2">
    <source>
        <dbReference type="ARBA" id="ARBA00022598"/>
    </source>
</evidence>
<comment type="cofactor">
    <cofactor evidence="1">
        <name>a divalent metal cation</name>
        <dbReference type="ChEBI" id="CHEBI:60240"/>
    </cofactor>
</comment>
<keyword evidence="3" id="KW-0235">DNA replication</keyword>
<dbReference type="RefSeq" id="WP_255936550.1">
    <property type="nucleotide sequence ID" value="NZ_CP050467.1"/>
</dbReference>
<feature type="domain" description="ATP-dependent DNA ligase family profile" evidence="8">
    <location>
        <begin position="116"/>
        <end position="230"/>
    </location>
</feature>
<dbReference type="GO" id="GO:0006310">
    <property type="term" value="P:DNA recombination"/>
    <property type="evidence" value="ECO:0007669"/>
    <property type="project" value="InterPro"/>
</dbReference>
<organism evidence="9 10">
    <name type="scientific">Vibrio campbellii</name>
    <dbReference type="NCBI Taxonomy" id="680"/>
    <lineage>
        <taxon>Bacteria</taxon>
        <taxon>Pseudomonadati</taxon>
        <taxon>Pseudomonadota</taxon>
        <taxon>Gammaproteobacteria</taxon>
        <taxon>Vibrionales</taxon>
        <taxon>Vibrionaceae</taxon>
        <taxon>Vibrio</taxon>
    </lineage>
</organism>
<dbReference type="PROSITE" id="PS50160">
    <property type="entry name" value="DNA_LIGASE_A3"/>
    <property type="match status" value="1"/>
</dbReference>
<dbReference type="GO" id="GO:0006260">
    <property type="term" value="P:DNA replication"/>
    <property type="evidence" value="ECO:0007669"/>
    <property type="project" value="UniProtKB-KW"/>
</dbReference>
<protein>
    <submittedName>
        <fullName evidence="9">DNA ligase</fullName>
    </submittedName>
</protein>
<dbReference type="NCBIfam" id="NF006592">
    <property type="entry name" value="PRK09125.1"/>
    <property type="match status" value="1"/>
</dbReference>
<dbReference type="PROSITE" id="PS00333">
    <property type="entry name" value="DNA_LIGASE_A2"/>
    <property type="match status" value="1"/>
</dbReference>
<evidence type="ECO:0000313" key="9">
    <source>
        <dbReference type="EMBL" id="UTZ25346.1"/>
    </source>
</evidence>
<dbReference type="SUPFAM" id="SSF50249">
    <property type="entry name" value="Nucleic acid-binding proteins"/>
    <property type="match status" value="1"/>
</dbReference>
<dbReference type="CDD" id="cd08041">
    <property type="entry name" value="OBF_kDNA_ligase_like"/>
    <property type="match status" value="1"/>
</dbReference>
<dbReference type="Gene3D" id="2.40.50.140">
    <property type="entry name" value="Nucleic acid-binding proteins"/>
    <property type="match status" value="1"/>
</dbReference>
<evidence type="ECO:0000256" key="4">
    <source>
        <dbReference type="ARBA" id="ARBA00022763"/>
    </source>
</evidence>